<dbReference type="PATRIC" id="fig|1297742.4.peg.459"/>
<feature type="chain" id="PRO_5005211921" description="Lipoprotein" evidence="2">
    <location>
        <begin position="26"/>
        <end position="140"/>
    </location>
</feature>
<accession>A0A0H4WQF3</accession>
<evidence type="ECO:0000256" key="1">
    <source>
        <dbReference type="SAM" id="MobiDB-lite"/>
    </source>
</evidence>
<feature type="signal peptide" evidence="2">
    <location>
        <begin position="1"/>
        <end position="25"/>
    </location>
</feature>
<reference evidence="3 4" key="1">
    <citation type="journal article" date="2016" name="PLoS ONE">
        <title>Complete Genome Sequence and Comparative Genomics of a Novel Myxobacterium Myxococcus hansupus.</title>
        <authorList>
            <person name="Sharma G."/>
            <person name="Narwani T."/>
            <person name="Subramanian S."/>
        </authorList>
    </citation>
    <scope>NUCLEOTIDE SEQUENCE [LARGE SCALE GENOMIC DNA]</scope>
    <source>
        <strain evidence="4">mixupus</strain>
    </source>
</reference>
<dbReference type="OrthoDB" id="5523225at2"/>
<dbReference type="AlphaFoldDB" id="A0A0H4WQF3"/>
<keyword evidence="4" id="KW-1185">Reference proteome</keyword>
<dbReference type="PROSITE" id="PS51257">
    <property type="entry name" value="PROKAR_LIPOPROTEIN"/>
    <property type="match status" value="1"/>
</dbReference>
<protein>
    <recommendedName>
        <fullName evidence="5">Lipoprotein</fullName>
    </recommendedName>
</protein>
<name>A0A0H4WQF3_9BACT</name>
<dbReference type="KEGG" id="mym:A176_000452"/>
<sequence>MTPIRFRIVPRFLLSGAILASVACATGPTGRPPVPPSSAAVQAELGSRDAVQAGEEYARNNSLVLAEAGEAVEIRPNFWRIRFGLADQPGRVLEVEFDELARRVINARELDIIPENLGDSAVGGSGSSVPAAGQPRGPIP</sequence>
<keyword evidence="2" id="KW-0732">Signal</keyword>
<proteinExistence type="predicted"/>
<feature type="region of interest" description="Disordered" evidence="1">
    <location>
        <begin position="116"/>
        <end position="140"/>
    </location>
</feature>
<dbReference type="RefSeq" id="WP_002637011.1">
    <property type="nucleotide sequence ID" value="NZ_CP012109.1"/>
</dbReference>
<evidence type="ECO:0000313" key="4">
    <source>
        <dbReference type="Proteomes" id="UP000009026"/>
    </source>
</evidence>
<evidence type="ECO:0000256" key="2">
    <source>
        <dbReference type="SAM" id="SignalP"/>
    </source>
</evidence>
<evidence type="ECO:0008006" key="5">
    <source>
        <dbReference type="Google" id="ProtNLM"/>
    </source>
</evidence>
<organism evidence="3 4">
    <name type="scientific">Pseudomyxococcus hansupus</name>
    <dbReference type="NCBI Taxonomy" id="1297742"/>
    <lineage>
        <taxon>Bacteria</taxon>
        <taxon>Pseudomonadati</taxon>
        <taxon>Myxococcota</taxon>
        <taxon>Myxococcia</taxon>
        <taxon>Myxococcales</taxon>
        <taxon>Cystobacterineae</taxon>
        <taxon>Myxococcaceae</taxon>
        <taxon>Pseudomyxococcus</taxon>
    </lineage>
</organism>
<dbReference type="Proteomes" id="UP000009026">
    <property type="component" value="Chromosome"/>
</dbReference>
<gene>
    <name evidence="3" type="ORF">A176_000452</name>
</gene>
<evidence type="ECO:0000313" key="3">
    <source>
        <dbReference type="EMBL" id="AKQ63540.1"/>
    </source>
</evidence>
<dbReference type="EMBL" id="CP012109">
    <property type="protein sequence ID" value="AKQ63540.1"/>
    <property type="molecule type" value="Genomic_DNA"/>
</dbReference>